<dbReference type="Gene3D" id="3.40.630.30">
    <property type="match status" value="1"/>
</dbReference>
<name>A0ABZ2FCE9_9MICO</name>
<dbReference type="Pfam" id="PF00583">
    <property type="entry name" value="Acetyltransf_1"/>
    <property type="match status" value="1"/>
</dbReference>
<protein>
    <submittedName>
        <fullName evidence="2">GNAT family N-acetyltransferase</fullName>
    </submittedName>
</protein>
<dbReference type="CDD" id="cd04301">
    <property type="entry name" value="NAT_SF"/>
    <property type="match status" value="1"/>
</dbReference>
<dbReference type="InterPro" id="IPR052742">
    <property type="entry name" value="Mito_N-acetyltransferase"/>
</dbReference>
<dbReference type="EMBL" id="CP104874">
    <property type="protein sequence ID" value="WWF04979.1"/>
    <property type="molecule type" value="Genomic_DNA"/>
</dbReference>
<dbReference type="Proteomes" id="UP001381003">
    <property type="component" value="Chromosome"/>
</dbReference>
<dbReference type="SUPFAM" id="SSF55729">
    <property type="entry name" value="Acyl-CoA N-acyltransferases (Nat)"/>
    <property type="match status" value="1"/>
</dbReference>
<dbReference type="RefSeq" id="WP_068324250.1">
    <property type="nucleotide sequence ID" value="NZ_CP104874.1"/>
</dbReference>
<evidence type="ECO:0000259" key="1">
    <source>
        <dbReference type="PROSITE" id="PS51186"/>
    </source>
</evidence>
<proteinExistence type="predicted"/>
<dbReference type="PANTHER" id="PTHR43138">
    <property type="entry name" value="ACETYLTRANSFERASE, GNAT FAMILY"/>
    <property type="match status" value="1"/>
</dbReference>
<gene>
    <name evidence="2" type="ORF">N5P18_15130</name>
</gene>
<reference evidence="2 3" key="1">
    <citation type="submission" date="2022-09" db="EMBL/GenBank/DDBJ databases">
        <title>Complete genome sequence of Janibacter terrae strain COS04-44, PCL-degrading bacteria isolated from oil spilled coast.</title>
        <authorList>
            <person name="Park H."/>
            <person name="Kim J.Y."/>
            <person name="An S.H."/>
            <person name="Lee C.M."/>
            <person name="Weon H.-Y."/>
        </authorList>
    </citation>
    <scope>NUCLEOTIDE SEQUENCE [LARGE SCALE GENOMIC DNA]</scope>
    <source>
        <strain evidence="2 3">COS04-44</strain>
    </source>
</reference>
<organism evidence="2 3">
    <name type="scientific">Janibacter terrae</name>
    <dbReference type="NCBI Taxonomy" id="103817"/>
    <lineage>
        <taxon>Bacteria</taxon>
        <taxon>Bacillati</taxon>
        <taxon>Actinomycetota</taxon>
        <taxon>Actinomycetes</taxon>
        <taxon>Micrococcales</taxon>
        <taxon>Intrasporangiaceae</taxon>
        <taxon>Janibacter</taxon>
    </lineage>
</organism>
<dbReference type="InterPro" id="IPR000182">
    <property type="entry name" value="GNAT_dom"/>
</dbReference>
<dbReference type="PANTHER" id="PTHR43138:SF1">
    <property type="entry name" value="N-ACETYLTRANSFERASE ACA1"/>
    <property type="match status" value="1"/>
</dbReference>
<dbReference type="PROSITE" id="PS51186">
    <property type="entry name" value="GNAT"/>
    <property type="match status" value="1"/>
</dbReference>
<accession>A0ABZ2FCE9</accession>
<feature type="domain" description="N-acetyltransferase" evidence="1">
    <location>
        <begin position="5"/>
        <end position="166"/>
    </location>
</feature>
<dbReference type="InterPro" id="IPR016181">
    <property type="entry name" value="Acyl_CoA_acyltransferase"/>
</dbReference>
<evidence type="ECO:0000313" key="2">
    <source>
        <dbReference type="EMBL" id="WWF04979.1"/>
    </source>
</evidence>
<evidence type="ECO:0000313" key="3">
    <source>
        <dbReference type="Proteomes" id="UP001381003"/>
    </source>
</evidence>
<keyword evidence="3" id="KW-1185">Reference proteome</keyword>
<sequence>MTADLAIRPATDDDWSSIYPFWSRIVAQGHSYTYPTGLDEDEARPWWMEEAPGRTVVAVDGPSVLGSAKMGPNKPGRGAHIATASFMVDPDCRVRGVGRALGEDMIAWARTEGYDGIQFNAVVETNERAVGLWRSLGFDVVGTVPGAFMHPEHGPVGLHVMFLDLRVGTSRPS</sequence>